<evidence type="ECO:0000256" key="1">
    <source>
        <dbReference type="SAM" id="SignalP"/>
    </source>
</evidence>
<protein>
    <submittedName>
        <fullName evidence="2">Uncharacterized protein</fullName>
    </submittedName>
</protein>
<dbReference type="AlphaFoldDB" id="A0A9P1NCK5"/>
<sequence length="162" mass="18013">MQPAILLLVVTFSTIWVSTASVPIQVYKGIEPEGIDVVVVGTPPRNVALQRVDQQENEDWNQEQDLTEGGMGKRSIALGRSGFRPGKRSVDLDIGNLVMKRSMAIGRIGLRPGKRSMSFGRLNFRPGKRSMAYGRQGFRPGKRSIEYPDFPYQPNGPELIVL</sequence>
<organism evidence="2 3">
    <name type="scientific">Caenorhabditis angaria</name>
    <dbReference type="NCBI Taxonomy" id="860376"/>
    <lineage>
        <taxon>Eukaryota</taxon>
        <taxon>Metazoa</taxon>
        <taxon>Ecdysozoa</taxon>
        <taxon>Nematoda</taxon>
        <taxon>Chromadorea</taxon>
        <taxon>Rhabditida</taxon>
        <taxon>Rhabditina</taxon>
        <taxon>Rhabditomorpha</taxon>
        <taxon>Rhabditoidea</taxon>
        <taxon>Rhabditidae</taxon>
        <taxon>Peloderinae</taxon>
        <taxon>Caenorhabditis</taxon>
    </lineage>
</organism>
<evidence type="ECO:0000313" key="3">
    <source>
        <dbReference type="Proteomes" id="UP001152747"/>
    </source>
</evidence>
<feature type="signal peptide" evidence="1">
    <location>
        <begin position="1"/>
        <end position="20"/>
    </location>
</feature>
<dbReference type="Proteomes" id="UP001152747">
    <property type="component" value="Unassembled WGS sequence"/>
</dbReference>
<keyword evidence="3" id="KW-1185">Reference proteome</keyword>
<accession>A0A9P1NCK5</accession>
<feature type="chain" id="PRO_5040367715" evidence="1">
    <location>
        <begin position="21"/>
        <end position="162"/>
    </location>
</feature>
<evidence type="ECO:0000313" key="2">
    <source>
        <dbReference type="EMBL" id="CAI5456073.1"/>
    </source>
</evidence>
<dbReference type="EMBL" id="CANHGI010000006">
    <property type="protein sequence ID" value="CAI5456073.1"/>
    <property type="molecule type" value="Genomic_DNA"/>
</dbReference>
<proteinExistence type="predicted"/>
<name>A0A9P1NCK5_9PELO</name>
<comment type="caution">
    <text evidence="2">The sequence shown here is derived from an EMBL/GenBank/DDBJ whole genome shotgun (WGS) entry which is preliminary data.</text>
</comment>
<keyword evidence="1" id="KW-0732">Signal</keyword>
<gene>
    <name evidence="2" type="ORF">CAMP_LOCUS18710</name>
</gene>
<dbReference type="OrthoDB" id="5853887at2759"/>
<reference evidence="2" key="1">
    <citation type="submission" date="2022-11" db="EMBL/GenBank/DDBJ databases">
        <authorList>
            <person name="Kikuchi T."/>
        </authorList>
    </citation>
    <scope>NUCLEOTIDE SEQUENCE</scope>
    <source>
        <strain evidence="2">PS1010</strain>
    </source>
</reference>